<organism evidence="1 2">
    <name type="scientific">Salix purpurea</name>
    <name type="common">Purple osier willow</name>
    <dbReference type="NCBI Taxonomy" id="77065"/>
    <lineage>
        <taxon>Eukaryota</taxon>
        <taxon>Viridiplantae</taxon>
        <taxon>Streptophyta</taxon>
        <taxon>Embryophyta</taxon>
        <taxon>Tracheophyta</taxon>
        <taxon>Spermatophyta</taxon>
        <taxon>Magnoliopsida</taxon>
        <taxon>eudicotyledons</taxon>
        <taxon>Gunneridae</taxon>
        <taxon>Pentapetalae</taxon>
        <taxon>rosids</taxon>
        <taxon>fabids</taxon>
        <taxon>Malpighiales</taxon>
        <taxon>Salicaceae</taxon>
        <taxon>Saliceae</taxon>
        <taxon>Salix</taxon>
    </lineage>
</organism>
<accession>A0A9Q0WU11</accession>
<reference evidence="1" key="2">
    <citation type="journal article" date="2023" name="Int. J. Mol. Sci.">
        <title>De Novo Assembly and Annotation of 11 Diverse Shrub Willow (Salix) Genomes Reveals Novel Gene Organization in Sex-Linked Regions.</title>
        <authorList>
            <person name="Hyden B."/>
            <person name="Feng K."/>
            <person name="Yates T.B."/>
            <person name="Jawdy S."/>
            <person name="Cereghino C."/>
            <person name="Smart L.B."/>
            <person name="Muchero W."/>
        </authorList>
    </citation>
    <scope>NUCLEOTIDE SEQUENCE</scope>
    <source>
        <tissue evidence="1">Shoot tip</tissue>
    </source>
</reference>
<comment type="caution">
    <text evidence="1">The sequence shown here is derived from an EMBL/GenBank/DDBJ whole genome shotgun (WGS) entry which is preliminary data.</text>
</comment>
<dbReference type="EMBL" id="JAPFFK010000002">
    <property type="protein sequence ID" value="KAJ6773507.1"/>
    <property type="molecule type" value="Genomic_DNA"/>
</dbReference>
<evidence type="ECO:0000313" key="2">
    <source>
        <dbReference type="Proteomes" id="UP001151532"/>
    </source>
</evidence>
<evidence type="ECO:0000313" key="1">
    <source>
        <dbReference type="EMBL" id="KAJ6773507.1"/>
    </source>
</evidence>
<name>A0A9Q0WU11_SALPP</name>
<dbReference type="AlphaFoldDB" id="A0A9Q0WU11"/>
<dbReference type="Proteomes" id="UP001151532">
    <property type="component" value="Chromosome 5"/>
</dbReference>
<protein>
    <submittedName>
        <fullName evidence="1">Uncharacterized protein</fullName>
    </submittedName>
</protein>
<reference evidence="1" key="1">
    <citation type="submission" date="2022-11" db="EMBL/GenBank/DDBJ databases">
        <authorList>
            <person name="Hyden B.L."/>
            <person name="Feng K."/>
            <person name="Yates T."/>
            <person name="Jawdy S."/>
            <person name="Smart L.B."/>
            <person name="Muchero W."/>
        </authorList>
    </citation>
    <scope>NUCLEOTIDE SEQUENCE</scope>
    <source>
        <tissue evidence="1">Shoot tip</tissue>
    </source>
</reference>
<gene>
    <name evidence="1" type="ORF">OIU79_017053</name>
</gene>
<keyword evidence="2" id="KW-1185">Reference proteome</keyword>
<sequence length="89" mass="9744">MYRHHPATSTTISTYEEPKMISGALWRMSLGLRLPTITYKHHHTSSISSESGAAGGEKDGVYIVYMGAATEHGSSKNEHAQLLSSVLKR</sequence>
<proteinExistence type="predicted"/>